<dbReference type="AlphaFoldDB" id="A0A2S8GHU3"/>
<organism evidence="3 4">
    <name type="scientific">Blastopirellula marina</name>
    <dbReference type="NCBI Taxonomy" id="124"/>
    <lineage>
        <taxon>Bacteria</taxon>
        <taxon>Pseudomonadati</taxon>
        <taxon>Planctomycetota</taxon>
        <taxon>Planctomycetia</taxon>
        <taxon>Pirellulales</taxon>
        <taxon>Pirellulaceae</taxon>
        <taxon>Blastopirellula</taxon>
    </lineage>
</organism>
<keyword evidence="1" id="KW-0378">Hydrolase</keyword>
<dbReference type="EMBL" id="PUHZ01000021">
    <property type="protein sequence ID" value="PQO44006.1"/>
    <property type="molecule type" value="Genomic_DNA"/>
</dbReference>
<dbReference type="InterPro" id="IPR005181">
    <property type="entry name" value="SASA"/>
</dbReference>
<evidence type="ECO:0000256" key="1">
    <source>
        <dbReference type="ARBA" id="ARBA00022801"/>
    </source>
</evidence>
<dbReference type="GO" id="GO:0016788">
    <property type="term" value="F:hydrolase activity, acting on ester bonds"/>
    <property type="evidence" value="ECO:0007669"/>
    <property type="project" value="UniProtKB-ARBA"/>
</dbReference>
<dbReference type="PANTHER" id="PTHR31988">
    <property type="entry name" value="ESTERASE, PUTATIVE (DUF303)-RELATED"/>
    <property type="match status" value="1"/>
</dbReference>
<sequence>MKYPAAIASRSYLMPFIRLLALLAVLSTAAISSADGPRVYLLSGQSNMQGSGRVADIPESVPREIPHAYLWNGKTFEPMVLGQTKLGANAATFGPEVGFALKTATAEQPVYLIKYFASGMPLYHGWNGGKWAGTEPGPKRRNFYPGLTPDDPNVGVLYQQMLAKYRQGLAELAKQGDVPQVQGFLWMQGEMDAKGEESAISYAANLKRLRDRLAADLKLDAELPMVYGQVLPHEPAAPRFTHRTETRQQMADADADSGKPEAIPAAKMVSTDGFDVLADTVHYSAKGQLQLGEAMAEAMKKLLD</sequence>
<feature type="domain" description="Sialate O-acetylesterase" evidence="2">
    <location>
        <begin position="38"/>
        <end position="300"/>
    </location>
</feature>
<comment type="caution">
    <text evidence="3">The sequence shown here is derived from an EMBL/GenBank/DDBJ whole genome shotgun (WGS) entry which is preliminary data.</text>
</comment>
<evidence type="ECO:0000259" key="2">
    <source>
        <dbReference type="Pfam" id="PF03629"/>
    </source>
</evidence>
<dbReference type="Gene3D" id="3.40.50.1110">
    <property type="entry name" value="SGNH hydrolase"/>
    <property type="match status" value="1"/>
</dbReference>
<accession>A0A2S8GHU3</accession>
<dbReference type="SUPFAM" id="SSF52266">
    <property type="entry name" value="SGNH hydrolase"/>
    <property type="match status" value="1"/>
</dbReference>
<reference evidence="3 4" key="1">
    <citation type="submission" date="2018-02" db="EMBL/GenBank/DDBJ databases">
        <title>Comparative genomes isolates from brazilian mangrove.</title>
        <authorList>
            <person name="Araujo J.E."/>
            <person name="Taketani R.G."/>
            <person name="Silva M.C.P."/>
            <person name="Loureco M.V."/>
            <person name="Andreote F.D."/>
        </authorList>
    </citation>
    <scope>NUCLEOTIDE SEQUENCE [LARGE SCALE GENOMIC DNA]</scope>
    <source>
        <strain evidence="3 4">Nap-Phe MGV</strain>
    </source>
</reference>
<name>A0A2S8GHU3_9BACT</name>
<evidence type="ECO:0000313" key="4">
    <source>
        <dbReference type="Proteomes" id="UP000237819"/>
    </source>
</evidence>
<dbReference type="InterPro" id="IPR036514">
    <property type="entry name" value="SGNH_hydro_sf"/>
</dbReference>
<dbReference type="Pfam" id="PF03629">
    <property type="entry name" value="SASA"/>
    <property type="match status" value="1"/>
</dbReference>
<evidence type="ECO:0000313" key="3">
    <source>
        <dbReference type="EMBL" id="PQO44006.1"/>
    </source>
</evidence>
<dbReference type="PANTHER" id="PTHR31988:SF19">
    <property type="entry name" value="9-O-ACETYL-N-ACETYLNEURAMINIC ACID DEACETYLASE-RELATED"/>
    <property type="match status" value="1"/>
</dbReference>
<protein>
    <recommendedName>
        <fullName evidence="2">Sialate O-acetylesterase domain-containing protein</fullName>
    </recommendedName>
</protein>
<dbReference type="InterPro" id="IPR052940">
    <property type="entry name" value="Carb_Esterase_6"/>
</dbReference>
<gene>
    <name evidence="3" type="ORF">C5Y93_20920</name>
</gene>
<proteinExistence type="predicted"/>
<dbReference type="Proteomes" id="UP000237819">
    <property type="component" value="Unassembled WGS sequence"/>
</dbReference>